<protein>
    <submittedName>
        <fullName evidence="2">GAF domain-containing protein</fullName>
    </submittedName>
</protein>
<name>A0ABT5G3T1_9ACTN</name>
<dbReference type="Proteomes" id="UP001221328">
    <property type="component" value="Unassembled WGS sequence"/>
</dbReference>
<organism evidence="2 3">
    <name type="scientific">Streptomyces gilvifuscus</name>
    <dbReference type="NCBI Taxonomy" id="1550617"/>
    <lineage>
        <taxon>Bacteria</taxon>
        <taxon>Bacillati</taxon>
        <taxon>Actinomycetota</taxon>
        <taxon>Actinomycetes</taxon>
        <taxon>Kitasatosporales</taxon>
        <taxon>Streptomycetaceae</taxon>
        <taxon>Streptomyces</taxon>
    </lineage>
</organism>
<feature type="domain" description="GAF" evidence="1">
    <location>
        <begin position="69"/>
        <end position="219"/>
    </location>
</feature>
<comment type="caution">
    <text evidence="2">The sequence shown here is derived from an EMBL/GenBank/DDBJ whole genome shotgun (WGS) entry which is preliminary data.</text>
</comment>
<dbReference type="RefSeq" id="WP_272177908.1">
    <property type="nucleotide sequence ID" value="NZ_JAQOSK010000017.1"/>
</dbReference>
<sequence>MSVNTSHNLSGPLDEVTASYRATWLRPPHTEVFARRLDQLASYLDLALNEPAAVQKVQDAVAELREVPRLSTALLQITDAALSIMGTEFGNVQVIDPRDGSLVLVAHAGFRSGFLDHFAVVRDDRSVCGRAARHSEQAVVADVRATPALEPHQKVFRAAGVRAVQSTPVLDPSGRTIGMISTHASQPGSPSDRDLRLMQLYARLAGEVIARHLDRSPAAADGLAVRRPDTTTLLLPDHSSIDALTGQILSETINRIFAAGLNLAGTLQLVTHDDLLARRVQAGLDELDEAIRQIQRAALEIGLHRTAGERSRPPHVDIGLAFPTRTGR</sequence>
<dbReference type="InterPro" id="IPR029016">
    <property type="entry name" value="GAF-like_dom_sf"/>
</dbReference>
<dbReference type="Gene3D" id="3.30.450.40">
    <property type="match status" value="1"/>
</dbReference>
<dbReference type="InterPro" id="IPR003018">
    <property type="entry name" value="GAF"/>
</dbReference>
<keyword evidence="3" id="KW-1185">Reference proteome</keyword>
<dbReference type="SMART" id="SM00065">
    <property type="entry name" value="GAF"/>
    <property type="match status" value="1"/>
</dbReference>
<dbReference type="EMBL" id="JAQOSK010000017">
    <property type="protein sequence ID" value="MDC2959505.1"/>
    <property type="molecule type" value="Genomic_DNA"/>
</dbReference>
<proteinExistence type="predicted"/>
<gene>
    <name evidence="2" type="ORF">PO587_34275</name>
</gene>
<evidence type="ECO:0000259" key="1">
    <source>
        <dbReference type="SMART" id="SM00065"/>
    </source>
</evidence>
<dbReference type="Pfam" id="PF13185">
    <property type="entry name" value="GAF_2"/>
    <property type="match status" value="1"/>
</dbReference>
<dbReference type="SUPFAM" id="SSF55781">
    <property type="entry name" value="GAF domain-like"/>
    <property type="match status" value="1"/>
</dbReference>
<evidence type="ECO:0000313" key="3">
    <source>
        <dbReference type="Proteomes" id="UP001221328"/>
    </source>
</evidence>
<reference evidence="2 3" key="1">
    <citation type="journal article" date="2015" name="Int. J. Syst. Evol. Microbiol.">
        <title>Streptomyces gilvifuscus sp. nov., an actinomycete that produces antibacterial compounds isolated from soil.</title>
        <authorList>
            <person name="Nguyen T.M."/>
            <person name="Kim J."/>
        </authorList>
    </citation>
    <scope>NUCLEOTIDE SEQUENCE [LARGE SCALE GENOMIC DNA]</scope>
    <source>
        <strain evidence="2 3">T113</strain>
    </source>
</reference>
<accession>A0ABT5G3T1</accession>
<evidence type="ECO:0000313" key="2">
    <source>
        <dbReference type="EMBL" id="MDC2959505.1"/>
    </source>
</evidence>